<proteinExistence type="predicted"/>
<dbReference type="EMBL" id="BGZK01000059">
    <property type="protein sequence ID" value="GBP13753.1"/>
    <property type="molecule type" value="Genomic_DNA"/>
</dbReference>
<keyword evidence="3" id="KW-1185">Reference proteome</keyword>
<sequence length="185" mass="19896">MGKDEQLSSHLALYLRAAAAPRARIVIDPRGANEVASKLSTSPMDRTTKGSTVLSASREGIEYLIKGRVGSTEGGVVGRATGTLTHAPLEHMAGRIPSAIVSLGPWAPRMAHRVYDTTRIKDSDGAQRAGDVIPPPPSRDARATRAVPGKPFLFTVHIHLRRVIPPAFFDMKHLCYPAACKLLAM</sequence>
<dbReference type="Proteomes" id="UP000299102">
    <property type="component" value="Unassembled WGS sequence"/>
</dbReference>
<reference evidence="2 3" key="1">
    <citation type="journal article" date="2019" name="Commun. Biol.">
        <title>The bagworm genome reveals a unique fibroin gene that provides high tensile strength.</title>
        <authorList>
            <person name="Kono N."/>
            <person name="Nakamura H."/>
            <person name="Ohtoshi R."/>
            <person name="Tomita M."/>
            <person name="Numata K."/>
            <person name="Arakawa K."/>
        </authorList>
    </citation>
    <scope>NUCLEOTIDE SEQUENCE [LARGE SCALE GENOMIC DNA]</scope>
</reference>
<dbReference type="AlphaFoldDB" id="A0A4C1TGX3"/>
<protein>
    <submittedName>
        <fullName evidence="2">Uncharacterized protein</fullName>
    </submittedName>
</protein>
<gene>
    <name evidence="2" type="ORF">EVAR_7986_1</name>
</gene>
<comment type="caution">
    <text evidence="2">The sequence shown here is derived from an EMBL/GenBank/DDBJ whole genome shotgun (WGS) entry which is preliminary data.</text>
</comment>
<evidence type="ECO:0000256" key="1">
    <source>
        <dbReference type="SAM" id="MobiDB-lite"/>
    </source>
</evidence>
<accession>A0A4C1TGX3</accession>
<evidence type="ECO:0000313" key="3">
    <source>
        <dbReference type="Proteomes" id="UP000299102"/>
    </source>
</evidence>
<evidence type="ECO:0000313" key="2">
    <source>
        <dbReference type="EMBL" id="GBP13753.1"/>
    </source>
</evidence>
<organism evidence="2 3">
    <name type="scientific">Eumeta variegata</name>
    <name type="common">Bagworm moth</name>
    <name type="synonym">Eumeta japonica</name>
    <dbReference type="NCBI Taxonomy" id="151549"/>
    <lineage>
        <taxon>Eukaryota</taxon>
        <taxon>Metazoa</taxon>
        <taxon>Ecdysozoa</taxon>
        <taxon>Arthropoda</taxon>
        <taxon>Hexapoda</taxon>
        <taxon>Insecta</taxon>
        <taxon>Pterygota</taxon>
        <taxon>Neoptera</taxon>
        <taxon>Endopterygota</taxon>
        <taxon>Lepidoptera</taxon>
        <taxon>Glossata</taxon>
        <taxon>Ditrysia</taxon>
        <taxon>Tineoidea</taxon>
        <taxon>Psychidae</taxon>
        <taxon>Oiketicinae</taxon>
        <taxon>Eumeta</taxon>
    </lineage>
</organism>
<feature type="region of interest" description="Disordered" evidence="1">
    <location>
        <begin position="123"/>
        <end position="144"/>
    </location>
</feature>
<name>A0A4C1TGX3_EUMVA</name>